<dbReference type="EC" id="3.4.19.12" evidence="3"/>
<dbReference type="PANTHER" id="PTHR24006">
    <property type="entry name" value="UBIQUITIN CARBOXYL-TERMINAL HYDROLASE"/>
    <property type="match status" value="1"/>
</dbReference>
<name>A0ABR2K933_9EUKA</name>
<protein>
    <recommendedName>
        <fullName evidence="3">ubiquitinyl hydrolase 1</fullName>
        <ecNumber evidence="3">3.4.19.12</ecNumber>
    </recommendedName>
</protein>
<keyword evidence="7" id="KW-0788">Thiol protease</keyword>
<dbReference type="Gene3D" id="3.90.70.10">
    <property type="entry name" value="Cysteine proteinases"/>
    <property type="match status" value="1"/>
</dbReference>
<dbReference type="GO" id="GO:0016787">
    <property type="term" value="F:hydrolase activity"/>
    <property type="evidence" value="ECO:0007669"/>
    <property type="project" value="UniProtKB-KW"/>
</dbReference>
<comment type="caution">
    <text evidence="9">The sequence shown here is derived from an EMBL/GenBank/DDBJ whole genome shotgun (WGS) entry which is preliminary data.</text>
</comment>
<dbReference type="InterPro" id="IPR018200">
    <property type="entry name" value="USP_CS"/>
</dbReference>
<dbReference type="EMBL" id="JAPFFF010000006">
    <property type="protein sequence ID" value="KAK8887328.1"/>
    <property type="molecule type" value="Genomic_DNA"/>
</dbReference>
<evidence type="ECO:0000256" key="6">
    <source>
        <dbReference type="ARBA" id="ARBA00022801"/>
    </source>
</evidence>
<dbReference type="PROSITE" id="PS50235">
    <property type="entry name" value="USP_3"/>
    <property type="match status" value="1"/>
</dbReference>
<keyword evidence="6 9" id="KW-0378">Hydrolase</keyword>
<keyword evidence="10" id="KW-1185">Reference proteome</keyword>
<evidence type="ECO:0000256" key="7">
    <source>
        <dbReference type="ARBA" id="ARBA00022807"/>
    </source>
</evidence>
<evidence type="ECO:0000256" key="4">
    <source>
        <dbReference type="ARBA" id="ARBA00022670"/>
    </source>
</evidence>
<reference evidence="9 10" key="1">
    <citation type="submission" date="2024-04" db="EMBL/GenBank/DDBJ databases">
        <title>Tritrichomonas musculus Genome.</title>
        <authorList>
            <person name="Alves-Ferreira E."/>
            <person name="Grigg M."/>
            <person name="Lorenzi H."/>
            <person name="Galac M."/>
        </authorList>
    </citation>
    <scope>NUCLEOTIDE SEQUENCE [LARGE SCALE GENOMIC DNA]</scope>
    <source>
        <strain evidence="9 10">EAF2021</strain>
    </source>
</reference>
<organism evidence="9 10">
    <name type="scientific">Tritrichomonas musculus</name>
    <dbReference type="NCBI Taxonomy" id="1915356"/>
    <lineage>
        <taxon>Eukaryota</taxon>
        <taxon>Metamonada</taxon>
        <taxon>Parabasalia</taxon>
        <taxon>Tritrichomonadida</taxon>
        <taxon>Tritrichomonadidae</taxon>
        <taxon>Tritrichomonas</taxon>
    </lineage>
</organism>
<gene>
    <name evidence="9" type="ORF">M9Y10_038367</name>
</gene>
<evidence type="ECO:0000259" key="8">
    <source>
        <dbReference type="PROSITE" id="PS50235"/>
    </source>
</evidence>
<accession>A0ABR2K933</accession>
<evidence type="ECO:0000313" key="10">
    <source>
        <dbReference type="Proteomes" id="UP001470230"/>
    </source>
</evidence>
<evidence type="ECO:0000256" key="2">
    <source>
        <dbReference type="ARBA" id="ARBA00009085"/>
    </source>
</evidence>
<keyword evidence="4" id="KW-0645">Protease</keyword>
<sequence>MFNKLPENCSFLKLCNRCNCCFINSITQCLLNLDEVQIFLLKFGNCVINHKFEDIFASSPLWNISKIYMKFAESQKPYVVLDNSLYLKSIYENYDEFFPNEQSDAHEFFLCTFSSFDETIQQLNELLGKVEIATFASLFEATVINFIQCECGKSISSTDKYLTIPLHASYTSMEDAIENFLYIDQKVASELSCHKNLKSTSCRQFASLPKILTFVFNRFQFQSNSKRFFSRNDKNSTYVKNANCIPLLKKLNLRGEKEIKYHLKSVVFHLGKSIQKGHYVAVYRSNKHWILADDDSARTLGSSETKEFIQFGHIRTFYSSPAAYMLFYEDKNS</sequence>
<keyword evidence="5" id="KW-0833">Ubl conjugation pathway</keyword>
<evidence type="ECO:0000256" key="5">
    <source>
        <dbReference type="ARBA" id="ARBA00022786"/>
    </source>
</evidence>
<dbReference type="InterPro" id="IPR038765">
    <property type="entry name" value="Papain-like_cys_pep_sf"/>
</dbReference>
<dbReference type="InterPro" id="IPR001394">
    <property type="entry name" value="Peptidase_C19_UCH"/>
</dbReference>
<dbReference type="Pfam" id="PF00443">
    <property type="entry name" value="UCH"/>
    <property type="match status" value="1"/>
</dbReference>
<comment type="similarity">
    <text evidence="2">Belongs to the peptidase C19 family.</text>
</comment>
<feature type="domain" description="USP" evidence="8">
    <location>
        <begin position="12"/>
        <end position="331"/>
    </location>
</feature>
<comment type="catalytic activity">
    <reaction evidence="1">
        <text>Thiol-dependent hydrolysis of ester, thioester, amide, peptide and isopeptide bonds formed by the C-terminal Gly of ubiquitin (a 76-residue protein attached to proteins as an intracellular targeting signal).</text>
        <dbReference type="EC" id="3.4.19.12"/>
    </reaction>
</comment>
<dbReference type="InterPro" id="IPR050164">
    <property type="entry name" value="Peptidase_C19"/>
</dbReference>
<evidence type="ECO:0000313" key="9">
    <source>
        <dbReference type="EMBL" id="KAK8887328.1"/>
    </source>
</evidence>
<dbReference type="SUPFAM" id="SSF54001">
    <property type="entry name" value="Cysteine proteinases"/>
    <property type="match status" value="1"/>
</dbReference>
<proteinExistence type="inferred from homology"/>
<dbReference type="PROSITE" id="PS00973">
    <property type="entry name" value="USP_2"/>
    <property type="match status" value="1"/>
</dbReference>
<evidence type="ECO:0000256" key="1">
    <source>
        <dbReference type="ARBA" id="ARBA00000707"/>
    </source>
</evidence>
<dbReference type="PANTHER" id="PTHR24006:SF888">
    <property type="entry name" value="UBIQUITIN CARBOXYL-TERMINAL HYDROLASE 30"/>
    <property type="match status" value="1"/>
</dbReference>
<dbReference type="CDD" id="cd02257">
    <property type="entry name" value="Peptidase_C19"/>
    <property type="match status" value="1"/>
</dbReference>
<evidence type="ECO:0000256" key="3">
    <source>
        <dbReference type="ARBA" id="ARBA00012759"/>
    </source>
</evidence>
<dbReference type="Proteomes" id="UP001470230">
    <property type="component" value="Unassembled WGS sequence"/>
</dbReference>
<dbReference type="InterPro" id="IPR028889">
    <property type="entry name" value="USP"/>
</dbReference>